<reference evidence="1 2" key="1">
    <citation type="journal article" date="2014" name="Front. Genet.">
        <title>Genome and metabolic network of "Candidatus Phaeomarinobacter ectocarpi" Ec32, a new candidate genus of Alphaproteobacteria frequently associated with brown algae.</title>
        <authorList>
            <person name="Dittami S.M."/>
            <person name="Barbeyron T."/>
            <person name="Boyen C."/>
            <person name="Cambefort J."/>
            <person name="Collet G."/>
            <person name="Delage L."/>
            <person name="Gobet A."/>
            <person name="Groisillier A."/>
            <person name="Leblanc C."/>
            <person name="Michel G."/>
            <person name="Scornet D."/>
            <person name="Siegel A."/>
            <person name="Tapia J.E."/>
            <person name="Tonon T."/>
        </authorList>
    </citation>
    <scope>NUCLEOTIDE SEQUENCE [LARGE SCALE GENOMIC DNA]</scope>
    <source>
        <strain evidence="1 2">Ec32</strain>
    </source>
</reference>
<dbReference type="KEGG" id="pect:BN1012_Phect1758"/>
<dbReference type="HOGENOM" id="CLU_3213872_0_0_5"/>
<evidence type="ECO:0000313" key="2">
    <source>
        <dbReference type="Proteomes" id="UP000032160"/>
    </source>
</evidence>
<protein>
    <submittedName>
        <fullName evidence="1">Uncharacterized protein</fullName>
    </submittedName>
</protein>
<sequence>MHLPEIGLGRVGCDTGAMPDLRALVAVACHSEPGHERDLVNRLL</sequence>
<dbReference type="EMBL" id="HG966617">
    <property type="protein sequence ID" value="CDO59972.1"/>
    <property type="molecule type" value="Genomic_DNA"/>
</dbReference>
<gene>
    <name evidence="1" type="ORF">BN1012_Phect1758</name>
</gene>
<proteinExistence type="predicted"/>
<dbReference type="AlphaFoldDB" id="X5MD80"/>
<dbReference type="Proteomes" id="UP000032160">
    <property type="component" value="Chromosome I"/>
</dbReference>
<organism evidence="1 2">
    <name type="scientific">Candidatus Phaeomarinibacter ectocarpi</name>
    <dbReference type="NCBI Taxonomy" id="1458461"/>
    <lineage>
        <taxon>Bacteria</taxon>
        <taxon>Pseudomonadati</taxon>
        <taxon>Pseudomonadota</taxon>
        <taxon>Alphaproteobacteria</taxon>
        <taxon>Hyphomicrobiales</taxon>
        <taxon>Parvibaculaceae</taxon>
        <taxon>Candidatus Phaeomarinibacter</taxon>
    </lineage>
</organism>
<evidence type="ECO:0000313" key="1">
    <source>
        <dbReference type="EMBL" id="CDO59972.1"/>
    </source>
</evidence>
<accession>X5MD80</accession>
<keyword evidence="2" id="KW-1185">Reference proteome</keyword>
<name>X5MD80_9HYPH</name>